<dbReference type="PANTHER" id="PTHR38426">
    <property type="entry name" value="MAINTENANCE OF TELOMERE CAPPING PROTEIN 4"/>
    <property type="match status" value="1"/>
</dbReference>
<keyword evidence="2" id="KW-0472">Membrane</keyword>
<evidence type="ECO:0000313" key="3">
    <source>
        <dbReference type="EMBL" id="QLQ80515.1"/>
    </source>
</evidence>
<feature type="compositionally biased region" description="Polar residues" evidence="1">
    <location>
        <begin position="259"/>
        <end position="268"/>
    </location>
</feature>
<dbReference type="PANTHER" id="PTHR38426:SF1">
    <property type="entry name" value="MAINTENANCE OF TELOMERE CAPPING PROTEIN 4"/>
    <property type="match status" value="1"/>
</dbReference>
<dbReference type="EMBL" id="CP059270">
    <property type="protein sequence ID" value="QLQ80515.1"/>
    <property type="molecule type" value="Genomic_DNA"/>
</dbReference>
<evidence type="ECO:0000256" key="1">
    <source>
        <dbReference type="SAM" id="MobiDB-lite"/>
    </source>
</evidence>
<feature type="compositionally biased region" description="Polar residues" evidence="1">
    <location>
        <begin position="319"/>
        <end position="329"/>
    </location>
</feature>
<evidence type="ECO:0008006" key="5">
    <source>
        <dbReference type="Google" id="ProtNLM"/>
    </source>
</evidence>
<feature type="transmembrane region" description="Helical" evidence="2">
    <location>
        <begin position="559"/>
        <end position="578"/>
    </location>
</feature>
<dbReference type="Proteomes" id="UP000510647">
    <property type="component" value="Chromosome 4"/>
</dbReference>
<gene>
    <name evidence="3" type="ORF">HG537_0D05150</name>
</gene>
<proteinExistence type="predicted"/>
<protein>
    <recommendedName>
        <fullName evidence="5">Maintenance of telomere capping protein 4</fullName>
    </recommendedName>
</protein>
<feature type="compositionally biased region" description="Basic and acidic residues" evidence="1">
    <location>
        <begin position="63"/>
        <end position="79"/>
    </location>
</feature>
<feature type="compositionally biased region" description="Basic residues" evidence="1">
    <location>
        <begin position="216"/>
        <end position="230"/>
    </location>
</feature>
<keyword evidence="2" id="KW-1133">Transmembrane helix</keyword>
<feature type="compositionally biased region" description="Polar residues" evidence="1">
    <location>
        <begin position="239"/>
        <end position="250"/>
    </location>
</feature>
<keyword evidence="4" id="KW-1185">Reference proteome</keyword>
<dbReference type="AlphaFoldDB" id="A0A7H9HVN6"/>
<feature type="region of interest" description="Disordered" evidence="1">
    <location>
        <begin position="382"/>
        <end position="410"/>
    </location>
</feature>
<dbReference type="OrthoDB" id="4064064at2759"/>
<evidence type="ECO:0000256" key="2">
    <source>
        <dbReference type="SAM" id="Phobius"/>
    </source>
</evidence>
<feature type="region of interest" description="Disordered" evidence="1">
    <location>
        <begin position="303"/>
        <end position="332"/>
    </location>
</feature>
<feature type="compositionally biased region" description="Basic residues" evidence="1">
    <location>
        <begin position="303"/>
        <end position="318"/>
    </location>
</feature>
<accession>A0A7H9HVN6</accession>
<evidence type="ECO:0000313" key="4">
    <source>
        <dbReference type="Proteomes" id="UP000510647"/>
    </source>
</evidence>
<feature type="region of interest" description="Disordered" evidence="1">
    <location>
        <begin position="209"/>
        <end position="289"/>
    </location>
</feature>
<sequence length="601" mass="68719">MGLAEKTPEVAEGQDVATPLWVKPDKIKAVTKLLMNNKYSLMDDLNYITSVPEHGDGVVGSQIKEDGADGEHSMKSEESRRIISIPRSTRIEAERVRIYIEYYYNYIEKSIGSDASSHHHEGVEGVYNPLQVIRNRKLRKKYHEMPARQLFLQKPPIIAVSQFSKKPNKKLPWYVELGERASDLTWRTSHWDELVGPDGKLWYERHKLSSASPKKESHRHYGHHGKRRASSHIELHPSSPYSLSGINPSSPELRRQHRGSTSDVSAVSHSELPASHLATPDEGSSLDDGERSRLDRFEMMMNKKSKRWSRSPHLRRRSQSSIDKLSMPSSRGEHYIKRTPAHSRASSSSILVAENVPYMTPVDNGGNQRTTLLSALPVVHARRPSQEKDNVQVEHVEASTTTSKMDDRDLDSVDPLDPAEKQLQTDEQLETLWADTKYIGVTLRMLQHRRITHSIVKTRGVQKRNKMQCDDNLDLIINNTSTVLNTYDEELDKALKKGNDLASKILNDYSMRVETLISTSDRILSDINTSLTLKLKLFQENADRFGSLKVMRAQKLTKLFYGILECAIVVFLWSIWFAVSLLKWIKLLITAIFKIILWMLW</sequence>
<name>A0A7H9HVN6_9SACH</name>
<feature type="compositionally biased region" description="Basic and acidic residues" evidence="1">
    <location>
        <begin position="384"/>
        <end position="397"/>
    </location>
</feature>
<dbReference type="InterPro" id="IPR038769">
    <property type="entry name" value="MTC4"/>
</dbReference>
<organism evidence="3 4">
    <name type="scientific">Torulaspora globosa</name>
    <dbReference type="NCBI Taxonomy" id="48254"/>
    <lineage>
        <taxon>Eukaryota</taxon>
        <taxon>Fungi</taxon>
        <taxon>Dikarya</taxon>
        <taxon>Ascomycota</taxon>
        <taxon>Saccharomycotina</taxon>
        <taxon>Saccharomycetes</taxon>
        <taxon>Saccharomycetales</taxon>
        <taxon>Saccharomycetaceae</taxon>
        <taxon>Torulaspora</taxon>
    </lineage>
</organism>
<keyword evidence="2" id="KW-0812">Transmembrane</keyword>
<feature type="region of interest" description="Disordered" evidence="1">
    <location>
        <begin position="60"/>
        <end position="79"/>
    </location>
</feature>
<reference evidence="3 4" key="1">
    <citation type="submission" date="2020-06" db="EMBL/GenBank/DDBJ databases">
        <title>The yeast mating-type switching endonuclease HO is a domesticated member of an unorthodox homing genetic element family.</title>
        <authorList>
            <person name="Coughlan A.Y."/>
            <person name="Lombardi L."/>
            <person name="Braun-Galleani S."/>
            <person name="Martos A.R."/>
            <person name="Galeote V."/>
            <person name="Bigey F."/>
            <person name="Dequin S."/>
            <person name="Byrne K.P."/>
            <person name="Wolfe K.H."/>
        </authorList>
    </citation>
    <scope>NUCLEOTIDE SEQUENCE [LARGE SCALE GENOMIC DNA]</scope>
    <source>
        <strain evidence="3 4">CBS2947</strain>
    </source>
</reference>